<organism evidence="7 8">
    <name type="scientific">Treponema socranskii subsp. socranskii VPI DR56BR1116 = ATCC 35536</name>
    <dbReference type="NCBI Taxonomy" id="1125725"/>
    <lineage>
        <taxon>Bacteria</taxon>
        <taxon>Pseudomonadati</taxon>
        <taxon>Spirochaetota</taxon>
        <taxon>Spirochaetia</taxon>
        <taxon>Spirochaetales</taxon>
        <taxon>Treponemataceae</taxon>
        <taxon>Treponema</taxon>
    </lineage>
</organism>
<dbReference type="GO" id="GO:0055085">
    <property type="term" value="P:transmembrane transport"/>
    <property type="evidence" value="ECO:0007669"/>
    <property type="project" value="InterPro"/>
</dbReference>
<evidence type="ECO:0000256" key="1">
    <source>
        <dbReference type="ARBA" id="ARBA00004651"/>
    </source>
</evidence>
<keyword evidence="5" id="KW-0813">Transport</keyword>
<keyword evidence="4 5" id="KW-0472">Membrane</keyword>
<gene>
    <name evidence="7" type="ORF">HMPREF1325_1910</name>
</gene>
<dbReference type="RefSeq" id="WP_021329805.1">
    <property type="nucleotide sequence ID" value="NZ_AUZJ01000014.1"/>
</dbReference>
<dbReference type="EMBL" id="AUZJ01000014">
    <property type="protein sequence ID" value="ERF61261.1"/>
    <property type="molecule type" value="Genomic_DNA"/>
</dbReference>
<dbReference type="PANTHER" id="PTHR43496:SF1">
    <property type="entry name" value="POLYGALACTURONAN_RHAMNOGALACTURONAN TRANSPORT SYSTEM PERMEASE PROTEIN YTEP"/>
    <property type="match status" value="1"/>
</dbReference>
<feature type="transmembrane region" description="Helical" evidence="5">
    <location>
        <begin position="502"/>
        <end position="524"/>
    </location>
</feature>
<accession>U1FP48</accession>
<feature type="domain" description="ABC transmembrane type-1" evidence="6">
    <location>
        <begin position="76"/>
        <end position="279"/>
    </location>
</feature>
<feature type="transmembrane region" description="Helical" evidence="5">
    <location>
        <begin position="432"/>
        <end position="450"/>
    </location>
</feature>
<dbReference type="PATRIC" id="fig|1125725.3.peg.723"/>
<evidence type="ECO:0000313" key="8">
    <source>
        <dbReference type="Proteomes" id="UP000016412"/>
    </source>
</evidence>
<comment type="caution">
    <text evidence="7">The sequence shown here is derived from an EMBL/GenBank/DDBJ whole genome shotgun (WGS) entry which is preliminary data.</text>
</comment>
<sequence length="571" mass="62821">MTKPYSAGTQSKTLERKKLFADPILITAIFAIFLFLVLFIVYPLSILLVDSVYEENQITLSVFARIFGMSGFRKAISNTLQLGFISGILATLIGFLFAYVDMYVSVGNKFVKVLFKIVSVLPVVSPPFVLSLSAIMLFGRTGIITRSLFNLSTTKLYGLPGICLVQTLTFFPVCYLMLKGLLKNIDPSLEEAARNIGASRWKVFTSVTLPLLLPGLGNAFLVTFIESVADFANPMIIGGNFDTLATSIYLQLTGAYDKSGATAMAVVLLFISMSLFIVEKYRLERKSVATLTGKASRERMRIKDKSVRVPLVTISIVISLFVIVLYVLVVFGSLFKIWGRNYSLSLKWYQYVFKNNGYKVFLDSIWLSLIASPITALISMIIAYLVVKRKFAGKGFMEFIAMLAMAVPGTVLGVGFIRGFNSGIFHSGFMQGLYGTGAILVIVFIVRSLPIGTRSGIAALRQIDKSIEESAYDLGADSFTVFTTVTLPLIKDSFFSGLVTTFVRSITAISAIILLVTPQFVLITVRINEHAEKGNYGIACAYATILIVITYTAITLMNLFTGKFGTSRKQK</sequence>
<feature type="transmembrane region" description="Helical" evidence="5">
    <location>
        <begin position="536"/>
        <end position="560"/>
    </location>
</feature>
<evidence type="ECO:0000313" key="7">
    <source>
        <dbReference type="EMBL" id="ERF61261.1"/>
    </source>
</evidence>
<dbReference type="OrthoDB" id="57323at2"/>
<dbReference type="GO" id="GO:0005886">
    <property type="term" value="C:plasma membrane"/>
    <property type="evidence" value="ECO:0007669"/>
    <property type="project" value="UniProtKB-SubCell"/>
</dbReference>
<dbReference type="PANTHER" id="PTHR43496">
    <property type="entry name" value="PROTEIN LPLB"/>
    <property type="match status" value="1"/>
</dbReference>
<dbReference type="PROSITE" id="PS50928">
    <property type="entry name" value="ABC_TM1"/>
    <property type="match status" value="2"/>
</dbReference>
<feature type="transmembrane region" description="Helical" evidence="5">
    <location>
        <begin position="158"/>
        <end position="182"/>
    </location>
</feature>
<name>U1FP48_TRESO</name>
<evidence type="ECO:0000256" key="4">
    <source>
        <dbReference type="ARBA" id="ARBA00023136"/>
    </source>
</evidence>
<evidence type="ECO:0000256" key="2">
    <source>
        <dbReference type="ARBA" id="ARBA00022692"/>
    </source>
</evidence>
<evidence type="ECO:0000256" key="3">
    <source>
        <dbReference type="ARBA" id="ARBA00022989"/>
    </source>
</evidence>
<dbReference type="STRING" id="1125725.HMPREF1325_1910"/>
<dbReference type="Proteomes" id="UP000016412">
    <property type="component" value="Unassembled WGS sequence"/>
</dbReference>
<feature type="transmembrane region" description="Helical" evidence="5">
    <location>
        <begin position="365"/>
        <end position="387"/>
    </location>
</feature>
<dbReference type="eggNOG" id="COG1178">
    <property type="taxonomic scope" value="Bacteria"/>
</dbReference>
<comment type="similarity">
    <text evidence="5">Belongs to the binding-protein-dependent transport system permease family.</text>
</comment>
<reference evidence="7 8" key="1">
    <citation type="submission" date="2013-08" db="EMBL/GenBank/DDBJ databases">
        <authorList>
            <person name="Durkin A.S."/>
            <person name="Haft D.R."/>
            <person name="McCorrison J."/>
            <person name="Torralba M."/>
            <person name="Gillis M."/>
            <person name="Haft D.H."/>
            <person name="Methe B."/>
            <person name="Sutton G."/>
            <person name="Nelson K.E."/>
        </authorList>
    </citation>
    <scope>NUCLEOTIDE SEQUENCE [LARGE SCALE GENOMIC DNA]</scope>
    <source>
        <strain evidence="7 8">VPI DR56BR1116</strain>
    </source>
</reference>
<dbReference type="CDD" id="cd06261">
    <property type="entry name" value="TM_PBP2"/>
    <property type="match status" value="2"/>
</dbReference>
<dbReference type="AlphaFoldDB" id="U1FP48"/>
<dbReference type="InterPro" id="IPR000515">
    <property type="entry name" value="MetI-like"/>
</dbReference>
<feature type="transmembrane region" description="Helical" evidence="5">
    <location>
        <begin position="113"/>
        <end position="138"/>
    </location>
</feature>
<dbReference type="Pfam" id="PF00528">
    <property type="entry name" value="BPD_transp_1"/>
    <property type="match status" value="2"/>
</dbReference>
<protein>
    <submittedName>
        <fullName evidence="7">ABC transporter, permease protein</fullName>
    </submittedName>
</protein>
<keyword evidence="2 5" id="KW-0812">Transmembrane</keyword>
<feature type="transmembrane region" description="Helical" evidence="5">
    <location>
        <begin position="309"/>
        <end position="335"/>
    </location>
</feature>
<feature type="domain" description="ABC transmembrane type-1" evidence="6">
    <location>
        <begin position="361"/>
        <end position="557"/>
    </location>
</feature>
<feature type="transmembrane region" description="Helical" evidence="5">
    <location>
        <begin position="80"/>
        <end position="101"/>
    </location>
</feature>
<comment type="subcellular location">
    <subcellularLocation>
        <location evidence="1 5">Cell membrane</location>
        <topology evidence="1 5">Multi-pass membrane protein</topology>
    </subcellularLocation>
</comment>
<keyword evidence="3 5" id="KW-1133">Transmembrane helix</keyword>
<dbReference type="InterPro" id="IPR035906">
    <property type="entry name" value="MetI-like_sf"/>
</dbReference>
<evidence type="ECO:0000259" key="6">
    <source>
        <dbReference type="PROSITE" id="PS50928"/>
    </source>
</evidence>
<dbReference type="SUPFAM" id="SSF161098">
    <property type="entry name" value="MetI-like"/>
    <property type="match status" value="2"/>
</dbReference>
<evidence type="ECO:0000256" key="5">
    <source>
        <dbReference type="RuleBase" id="RU363032"/>
    </source>
</evidence>
<proteinExistence type="inferred from homology"/>
<feature type="transmembrane region" description="Helical" evidence="5">
    <location>
        <begin position="259"/>
        <end position="278"/>
    </location>
</feature>
<feature type="transmembrane region" description="Helical" evidence="5">
    <location>
        <begin position="20"/>
        <end position="42"/>
    </location>
</feature>
<dbReference type="Gene3D" id="1.10.3720.10">
    <property type="entry name" value="MetI-like"/>
    <property type="match status" value="2"/>
</dbReference>
<feature type="transmembrane region" description="Helical" evidence="5">
    <location>
        <begin position="399"/>
        <end position="420"/>
    </location>
</feature>
<feature type="transmembrane region" description="Helical" evidence="5">
    <location>
        <begin position="203"/>
        <end position="225"/>
    </location>
</feature>